<keyword evidence="1" id="KW-1133">Transmembrane helix</keyword>
<evidence type="ECO:0000259" key="2">
    <source>
        <dbReference type="Pfam" id="PF00085"/>
    </source>
</evidence>
<dbReference type="Gene3D" id="3.40.30.10">
    <property type="entry name" value="Glutaredoxin"/>
    <property type="match status" value="1"/>
</dbReference>
<protein>
    <submittedName>
        <fullName evidence="3">Unannotated protein</fullName>
    </submittedName>
</protein>
<accession>A0A6J7G994</accession>
<dbReference type="Pfam" id="PF00085">
    <property type="entry name" value="Thioredoxin"/>
    <property type="match status" value="1"/>
</dbReference>
<gene>
    <name evidence="3" type="ORF">UFOPK3516_00917</name>
</gene>
<name>A0A6J7G994_9ZZZZ</name>
<feature type="domain" description="Thioredoxin" evidence="2">
    <location>
        <begin position="61"/>
        <end position="137"/>
    </location>
</feature>
<reference evidence="3" key="1">
    <citation type="submission" date="2020-05" db="EMBL/GenBank/DDBJ databases">
        <authorList>
            <person name="Chiriac C."/>
            <person name="Salcher M."/>
            <person name="Ghai R."/>
            <person name="Kavagutti S V."/>
        </authorList>
    </citation>
    <scope>NUCLEOTIDE SEQUENCE</scope>
</reference>
<keyword evidence="1" id="KW-0472">Membrane</keyword>
<evidence type="ECO:0000256" key="1">
    <source>
        <dbReference type="SAM" id="Phobius"/>
    </source>
</evidence>
<dbReference type="CDD" id="cd02947">
    <property type="entry name" value="TRX_family"/>
    <property type="match status" value="1"/>
</dbReference>
<dbReference type="SUPFAM" id="SSF52833">
    <property type="entry name" value="Thioredoxin-like"/>
    <property type="match status" value="1"/>
</dbReference>
<feature type="transmembrane region" description="Helical" evidence="1">
    <location>
        <begin position="12"/>
        <end position="30"/>
    </location>
</feature>
<dbReference type="InterPro" id="IPR013766">
    <property type="entry name" value="Thioredoxin_domain"/>
</dbReference>
<dbReference type="InterPro" id="IPR036249">
    <property type="entry name" value="Thioredoxin-like_sf"/>
</dbReference>
<proteinExistence type="predicted"/>
<dbReference type="AlphaFoldDB" id="A0A6J7G994"/>
<sequence>MPSVETMNPWTALAIVAGLIIVATVIGLVARARTGRVQIVTGLRYVTAADIDTDQRFGAVATLIQFSTDMCSRCPGTKALLKRAAESRSGVAYIEVDLTHRSDIATSFNILQTPTTLVLDNSGAIAVRIGGAPRTEAVHTALDIAQRRDHGQYVI</sequence>
<evidence type="ECO:0000313" key="3">
    <source>
        <dbReference type="EMBL" id="CAB4900633.1"/>
    </source>
</evidence>
<dbReference type="EMBL" id="CAFBMB010000062">
    <property type="protein sequence ID" value="CAB4900633.1"/>
    <property type="molecule type" value="Genomic_DNA"/>
</dbReference>
<organism evidence="3">
    <name type="scientific">freshwater metagenome</name>
    <dbReference type="NCBI Taxonomy" id="449393"/>
    <lineage>
        <taxon>unclassified sequences</taxon>
        <taxon>metagenomes</taxon>
        <taxon>ecological metagenomes</taxon>
    </lineage>
</organism>
<keyword evidence="1" id="KW-0812">Transmembrane</keyword>